<evidence type="ECO:0000313" key="1">
    <source>
        <dbReference type="EMBL" id="OSD00488.1"/>
    </source>
</evidence>
<evidence type="ECO:0000313" key="2">
    <source>
        <dbReference type="Proteomes" id="UP000193067"/>
    </source>
</evidence>
<keyword evidence="2" id="KW-1185">Reference proteome</keyword>
<sequence length="139" mass="15611">MGLGYTHRIPRQCTDRPRRAPLFGPWVGLPANSCSTRRVLYVCSYGSRPIRRSGQRASGATLDICVFAIVVRLLDLHHSDGWSGRILTVARNGSHAAIDTRVERETPMTERSTDRTHVPRTEPRTPGCKWKFVPVMDGK</sequence>
<dbReference type="Proteomes" id="UP000193067">
    <property type="component" value="Unassembled WGS sequence"/>
</dbReference>
<organism evidence="1 2">
    <name type="scientific">Trametes coccinea (strain BRFM310)</name>
    <name type="common">Pycnoporus coccineus</name>
    <dbReference type="NCBI Taxonomy" id="1353009"/>
    <lineage>
        <taxon>Eukaryota</taxon>
        <taxon>Fungi</taxon>
        <taxon>Dikarya</taxon>
        <taxon>Basidiomycota</taxon>
        <taxon>Agaricomycotina</taxon>
        <taxon>Agaricomycetes</taxon>
        <taxon>Polyporales</taxon>
        <taxon>Polyporaceae</taxon>
        <taxon>Trametes</taxon>
    </lineage>
</organism>
<accession>A0A1Y2IH93</accession>
<reference evidence="1 2" key="1">
    <citation type="journal article" date="2015" name="Biotechnol. Biofuels">
        <title>Enhanced degradation of softwood versus hardwood by the white-rot fungus Pycnoporus coccineus.</title>
        <authorList>
            <person name="Couturier M."/>
            <person name="Navarro D."/>
            <person name="Chevret D."/>
            <person name="Henrissat B."/>
            <person name="Piumi F."/>
            <person name="Ruiz-Duenas F.J."/>
            <person name="Martinez A.T."/>
            <person name="Grigoriev I.V."/>
            <person name="Riley R."/>
            <person name="Lipzen A."/>
            <person name="Berrin J.G."/>
            <person name="Master E.R."/>
            <person name="Rosso M.N."/>
        </authorList>
    </citation>
    <scope>NUCLEOTIDE SEQUENCE [LARGE SCALE GENOMIC DNA]</scope>
    <source>
        <strain evidence="1 2">BRFM310</strain>
    </source>
</reference>
<gene>
    <name evidence="1" type="ORF">PYCCODRAFT_685757</name>
</gene>
<name>A0A1Y2IH93_TRAC3</name>
<proteinExistence type="predicted"/>
<dbReference type="EMBL" id="KZ084118">
    <property type="protein sequence ID" value="OSD00488.1"/>
    <property type="molecule type" value="Genomic_DNA"/>
</dbReference>
<protein>
    <submittedName>
        <fullName evidence="1">Uncharacterized protein</fullName>
    </submittedName>
</protein>
<dbReference type="AlphaFoldDB" id="A0A1Y2IH93"/>